<gene>
    <name evidence="2" type="ORF">BSAL_11940</name>
</gene>
<feature type="region of interest" description="Disordered" evidence="1">
    <location>
        <begin position="649"/>
        <end position="676"/>
    </location>
</feature>
<feature type="compositionally biased region" description="Low complexity" evidence="1">
    <location>
        <begin position="1036"/>
        <end position="1049"/>
    </location>
</feature>
<name>A0A0S4KMI9_BODSA</name>
<proteinExistence type="predicted"/>
<feature type="compositionally biased region" description="Gly residues" evidence="1">
    <location>
        <begin position="1155"/>
        <end position="1171"/>
    </location>
</feature>
<feature type="non-terminal residue" evidence="2">
    <location>
        <position position="1333"/>
    </location>
</feature>
<feature type="compositionally biased region" description="Pro residues" evidence="1">
    <location>
        <begin position="287"/>
        <end position="297"/>
    </location>
</feature>
<feature type="region of interest" description="Disordered" evidence="1">
    <location>
        <begin position="1027"/>
        <end position="1070"/>
    </location>
</feature>
<feature type="non-terminal residue" evidence="2">
    <location>
        <position position="1"/>
    </location>
</feature>
<feature type="region of interest" description="Disordered" evidence="1">
    <location>
        <begin position="285"/>
        <end position="311"/>
    </location>
</feature>
<feature type="compositionally biased region" description="Basic and acidic residues" evidence="1">
    <location>
        <begin position="1135"/>
        <end position="1152"/>
    </location>
</feature>
<feature type="region of interest" description="Disordered" evidence="1">
    <location>
        <begin position="1090"/>
        <end position="1177"/>
    </location>
</feature>
<keyword evidence="3" id="KW-1185">Reference proteome</keyword>
<evidence type="ECO:0000313" key="2">
    <source>
        <dbReference type="EMBL" id="CUI14714.1"/>
    </source>
</evidence>
<protein>
    <submittedName>
        <fullName evidence="2">Uncharacterized protein</fullName>
    </submittedName>
</protein>
<sequence>RNAGGGFHGHPADYAIRYVHCTIAHDVTQQLALRRVGAYRMRDKVVLRQHQDRTIFSSIKAVMRPFLQSLFQQWRAITRRHRALKTAIGSLLVLSSDREVTRRCVQRWLFTSRTVHYGVNIAQDMRHEDDLSPSNAMLQRLAMAAMENALTSSMSSTIVSGVGAGAFPPPGASIPSSLPPYVPAALISPRGSLLVRDSNEVSLDRNVGAPPFAIGRRLSAVVVEDSELEPPAALVKPLKSPRGTTTSVGALLPNARRVSTVFVNDETPGVTTPQVPPPLAVFRIAPSSPPLPGPPGALPGTGSSESTSEKKNTKMIYHLPMQCSNGLRWRRWRTPSLRRMSSTMVSGAGAFPPSGASIPSSLPPYVPAALISPRGSLLVRDSNEVSLDRNVGAPPIAIGRRLSAVVVEDSELEPPAALAKPLKSPRGTTTTSVGSLLPTARRVSTVFLNDETPGATTPQVPPPLAVFRIAPSSPLLPGPPGALPGTGSSESTSGRGGRLDGSTLALSTSAAVSPVSGRDNPMLAPTMKQHPIQFPFSPLIHGVAKMSTENMFSPMVSPRFTAMGGRASLTSAQQQQMFNSTNPDSVLSGSVRDGNLSCDPMSFNTSNPAHLAAFNVSNPAGISLKLMGSLRSPKRGSVSIPGHRFNTSMQGGSNAASPSHSISTVQGSVFDPKKPSERHRRLAMIVNGLQRSVEHRNKMIAEFEYTHRAAMEERTEQLTEMVETYTKASERIGTAFRSVLDYMYPLVPSPLMGNAMILHDLGSGSLSYNKDGSLNLLTGPDGVAQDLSFPPHQRTGGSIAAPAGDRDESFLFPGQIIPPIDMRPLAEAGSEAKKSQQRVREAETAHLYGQPRKKQSTDTETVLQSKLNKNTRNNPTPSSMMVDRNSSSPSALKRNHMITLQDAEGEHDREMFRRQERIFNWLMHLAKHDVGSAGARLGTFLNRCCSDRTANLTLSVVGRTSHLLPLVRLALMSLAPPSLTHFQLVDLFSEELLTKASVVAAAPPPASKTNEYPLSLKLGRQSQEGSLSVRSAGAVTLPPSDPSETSSPTFATFEPPQQLGPLTQHDSPRHSVGDIAFSFLRKQSASGGGALGIVGSQSNLTGSSSGPNTRRGSQRRRSSVGFMLDTPRPEALMPELREESETQERRQSEQRRGSTFGGSAGGANGGGSGAGGRRRTINPTVGFRAFDSEGAPVANGGGSAGGSNNASPFAASLLNGGGSAGGSNNASPFAASLLMADSAMHTEDLNTAARRVSVAMQAFQQHHNSNHGAGQHPNGSLSVVVKSTRSRFKCPRNIFPAVPSDVAASICPRSCNCYRPTATRQSRQQQSPDSIHL</sequence>
<feature type="region of interest" description="Disordered" evidence="1">
    <location>
        <begin position="472"/>
        <end position="502"/>
    </location>
</feature>
<dbReference type="EMBL" id="CYKH01001589">
    <property type="protein sequence ID" value="CUI14714.1"/>
    <property type="molecule type" value="Genomic_DNA"/>
</dbReference>
<feature type="region of interest" description="Disordered" evidence="1">
    <location>
        <begin position="828"/>
        <end position="891"/>
    </location>
</feature>
<feature type="compositionally biased region" description="Polar residues" evidence="1">
    <location>
        <begin position="1095"/>
        <end position="1108"/>
    </location>
</feature>
<reference evidence="3" key="1">
    <citation type="submission" date="2015-09" db="EMBL/GenBank/DDBJ databases">
        <authorList>
            <consortium name="Pathogen Informatics"/>
        </authorList>
    </citation>
    <scope>NUCLEOTIDE SEQUENCE [LARGE SCALE GENOMIC DNA]</scope>
    <source>
        <strain evidence="3">Lake Konstanz</strain>
    </source>
</reference>
<feature type="compositionally biased region" description="Polar residues" evidence="1">
    <location>
        <begin position="649"/>
        <end position="667"/>
    </location>
</feature>
<evidence type="ECO:0000256" key="1">
    <source>
        <dbReference type="SAM" id="MobiDB-lite"/>
    </source>
</evidence>
<feature type="compositionally biased region" description="Low complexity" evidence="1">
    <location>
        <begin position="483"/>
        <end position="493"/>
    </location>
</feature>
<feature type="compositionally biased region" description="Basic and acidic residues" evidence="1">
    <location>
        <begin position="830"/>
        <end position="844"/>
    </location>
</feature>
<feature type="compositionally biased region" description="Polar residues" evidence="1">
    <location>
        <begin position="858"/>
        <end position="890"/>
    </location>
</feature>
<accession>A0A0S4KMI9</accession>
<evidence type="ECO:0000313" key="3">
    <source>
        <dbReference type="Proteomes" id="UP000051952"/>
    </source>
</evidence>
<dbReference type="Proteomes" id="UP000051952">
    <property type="component" value="Unassembled WGS sequence"/>
</dbReference>
<organism evidence="2 3">
    <name type="scientific">Bodo saltans</name>
    <name type="common">Flagellated protozoan</name>
    <dbReference type="NCBI Taxonomy" id="75058"/>
    <lineage>
        <taxon>Eukaryota</taxon>
        <taxon>Discoba</taxon>
        <taxon>Euglenozoa</taxon>
        <taxon>Kinetoplastea</taxon>
        <taxon>Metakinetoplastina</taxon>
        <taxon>Eubodonida</taxon>
        <taxon>Bodonidae</taxon>
        <taxon>Bodo</taxon>
    </lineage>
</organism>